<gene>
    <name evidence="1" type="ORF">F4Y42_19125</name>
</gene>
<name>A0A6B0YWU3_9CHLR</name>
<dbReference type="AlphaFoldDB" id="A0A6B0YWU3"/>
<protein>
    <submittedName>
        <fullName evidence="1">Uncharacterized protein</fullName>
    </submittedName>
</protein>
<evidence type="ECO:0000313" key="1">
    <source>
        <dbReference type="EMBL" id="MXY95554.1"/>
    </source>
</evidence>
<proteinExistence type="predicted"/>
<reference evidence="1" key="1">
    <citation type="submission" date="2019-09" db="EMBL/GenBank/DDBJ databases">
        <title>Characterisation of the sponge microbiome using genome-centric metagenomics.</title>
        <authorList>
            <person name="Engelberts J.P."/>
            <person name="Robbins S.J."/>
            <person name="De Goeij J.M."/>
            <person name="Aranda M."/>
            <person name="Bell S.C."/>
            <person name="Webster N.S."/>
        </authorList>
    </citation>
    <scope>NUCLEOTIDE SEQUENCE</scope>
    <source>
        <strain evidence="1">SB0664_bin_27</strain>
    </source>
</reference>
<organism evidence="1">
    <name type="scientific">Caldilineaceae bacterium SB0664_bin_27</name>
    <dbReference type="NCBI Taxonomy" id="2605260"/>
    <lineage>
        <taxon>Bacteria</taxon>
        <taxon>Bacillati</taxon>
        <taxon>Chloroflexota</taxon>
        <taxon>Caldilineae</taxon>
        <taxon>Caldilineales</taxon>
        <taxon>Caldilineaceae</taxon>
    </lineage>
</organism>
<sequence length="70" mass="7735">MLINEVRSFIIGCVRIRLSQIVIVIDRKIVDPAGERPNNREGASPSLLSIDTVRTAVYLISLTGFAYCIS</sequence>
<accession>A0A6B0YWU3</accession>
<dbReference type="EMBL" id="VXRG01000159">
    <property type="protein sequence ID" value="MXY95554.1"/>
    <property type="molecule type" value="Genomic_DNA"/>
</dbReference>
<comment type="caution">
    <text evidence="1">The sequence shown here is derived from an EMBL/GenBank/DDBJ whole genome shotgun (WGS) entry which is preliminary data.</text>
</comment>